<organism evidence="1 2">
    <name type="scientific">Digitaria exilis</name>
    <dbReference type="NCBI Taxonomy" id="1010633"/>
    <lineage>
        <taxon>Eukaryota</taxon>
        <taxon>Viridiplantae</taxon>
        <taxon>Streptophyta</taxon>
        <taxon>Embryophyta</taxon>
        <taxon>Tracheophyta</taxon>
        <taxon>Spermatophyta</taxon>
        <taxon>Magnoliopsida</taxon>
        <taxon>Liliopsida</taxon>
        <taxon>Poales</taxon>
        <taxon>Poaceae</taxon>
        <taxon>PACMAD clade</taxon>
        <taxon>Panicoideae</taxon>
        <taxon>Panicodae</taxon>
        <taxon>Paniceae</taxon>
        <taxon>Anthephorinae</taxon>
        <taxon>Digitaria</taxon>
    </lineage>
</organism>
<evidence type="ECO:0000313" key="1">
    <source>
        <dbReference type="EMBL" id="KAF8656690.1"/>
    </source>
</evidence>
<reference evidence="1" key="1">
    <citation type="submission" date="2020-07" db="EMBL/GenBank/DDBJ databases">
        <title>Genome sequence and genetic diversity analysis of an under-domesticated orphan crop, white fonio (Digitaria exilis).</title>
        <authorList>
            <person name="Bennetzen J.L."/>
            <person name="Chen S."/>
            <person name="Ma X."/>
            <person name="Wang X."/>
            <person name="Yssel A.E.J."/>
            <person name="Chaluvadi S.R."/>
            <person name="Johnson M."/>
            <person name="Gangashetty P."/>
            <person name="Hamidou F."/>
            <person name="Sanogo M.D."/>
            <person name="Zwaenepoel A."/>
            <person name="Wallace J."/>
            <person name="Van De Peer Y."/>
            <person name="Van Deynze A."/>
        </authorList>
    </citation>
    <scope>NUCLEOTIDE SEQUENCE</scope>
    <source>
        <tissue evidence="1">Leaves</tissue>
    </source>
</reference>
<keyword evidence="2" id="KW-1185">Reference proteome</keyword>
<dbReference type="Proteomes" id="UP000636709">
    <property type="component" value="Unassembled WGS sequence"/>
</dbReference>
<protein>
    <submittedName>
        <fullName evidence="1">Uncharacterized protein</fullName>
    </submittedName>
</protein>
<comment type="caution">
    <text evidence="1">The sequence shown here is derived from an EMBL/GenBank/DDBJ whole genome shotgun (WGS) entry which is preliminary data.</text>
</comment>
<evidence type="ECO:0000313" key="2">
    <source>
        <dbReference type="Proteomes" id="UP000636709"/>
    </source>
</evidence>
<proteinExistence type="predicted"/>
<dbReference type="AlphaFoldDB" id="A0A835E1K8"/>
<sequence>MRVHVVRSVFVLRTYTAGKSSKHQQHEKPRVRHLYAAARVALCFAKLRQCCGQPSVRRKPQAMKTKREDELQKERHVCPEANKPFIVDTSLSCR</sequence>
<gene>
    <name evidence="1" type="ORF">HU200_060557</name>
</gene>
<name>A0A835E1K8_9POAL</name>
<dbReference type="EMBL" id="JACEFO010002538">
    <property type="protein sequence ID" value="KAF8656690.1"/>
    <property type="molecule type" value="Genomic_DNA"/>
</dbReference>
<accession>A0A835E1K8</accession>